<dbReference type="PROSITE" id="PS50059">
    <property type="entry name" value="FKBP_PPIASE"/>
    <property type="match status" value="1"/>
</dbReference>
<reference evidence="11 12" key="1">
    <citation type="journal article" date="2006" name="Science">
        <title>Genome of rice cluster I archaea -- the key methane producers in the rice rhizosphere.</title>
        <authorList>
            <person name="Erkel C."/>
            <person name="Kube M."/>
            <person name="Reinhardt R."/>
            <person name="Liesack W."/>
        </authorList>
    </citation>
    <scope>NUCLEOTIDE SEQUENCE [LARGE SCALE GENOMIC DNA]</scope>
    <source>
        <strain evidence="12">DSM 22066 / NBRC 105507 / MRE50</strain>
    </source>
</reference>
<dbReference type="PANTHER" id="PTHR47861">
    <property type="entry name" value="FKBP-TYPE PEPTIDYL-PROLYL CIS-TRANS ISOMERASE SLYD"/>
    <property type="match status" value="1"/>
</dbReference>
<organism evidence="11 12">
    <name type="scientific">Methanocella arvoryzae (strain DSM 22066 / NBRC 105507 / MRE50)</name>
    <dbReference type="NCBI Taxonomy" id="351160"/>
    <lineage>
        <taxon>Archaea</taxon>
        <taxon>Methanobacteriati</taxon>
        <taxon>Methanobacteriota</taxon>
        <taxon>Stenosarchaea group</taxon>
        <taxon>Methanomicrobia</taxon>
        <taxon>Methanocellales</taxon>
        <taxon>Methanocellaceae</taxon>
        <taxon>Methanocella</taxon>
    </lineage>
</organism>
<keyword evidence="4" id="KW-0963">Cytoplasm</keyword>
<dbReference type="EMBL" id="AM114193">
    <property type="protein sequence ID" value="CAJ37946.1"/>
    <property type="molecule type" value="Genomic_DNA"/>
</dbReference>
<dbReference type="SUPFAM" id="SSF54534">
    <property type="entry name" value="FKBP-like"/>
    <property type="match status" value="1"/>
</dbReference>
<dbReference type="KEGG" id="rci:RRC200"/>
<dbReference type="RefSeq" id="WP_012034648.1">
    <property type="nucleotide sequence ID" value="NC_009464.1"/>
</dbReference>
<evidence type="ECO:0000313" key="11">
    <source>
        <dbReference type="EMBL" id="CAJ37946.1"/>
    </source>
</evidence>
<keyword evidence="6" id="KW-0143">Chaperone</keyword>
<keyword evidence="12" id="KW-1185">Reference proteome</keyword>
<comment type="similarity">
    <text evidence="3 9">Belongs to the FKBP-type PPIase family.</text>
</comment>
<protein>
    <recommendedName>
        <fullName evidence="9">Peptidyl-prolyl cis-trans isomerase</fullName>
        <ecNumber evidence="9">5.2.1.8</ecNumber>
    </recommendedName>
</protein>
<sequence length="186" mass="20074">MISRKGWIPAILLVLSLVLIAGCTGPAEKTVKAGDNVTVDYIGWFDNGTIFDTSIASVAQDAGIYHPLKDYTPLSFIASSGSMISGFDNATMGMKIGESKNVTLSPAEAYGEYDPEMIIPVNMTDLTSQNITPYVNQTLYVGYTGQQVRVHSIPNNTTVLIDVNHPMAGKTLNFQITVRDIQPGNV</sequence>
<evidence type="ECO:0000313" key="12">
    <source>
        <dbReference type="Proteomes" id="UP000000663"/>
    </source>
</evidence>
<dbReference type="GO" id="GO:0003755">
    <property type="term" value="F:peptidyl-prolyl cis-trans isomerase activity"/>
    <property type="evidence" value="ECO:0007669"/>
    <property type="project" value="UniProtKB-UniRule"/>
</dbReference>
<evidence type="ECO:0000256" key="1">
    <source>
        <dbReference type="ARBA" id="ARBA00000971"/>
    </source>
</evidence>
<dbReference type="GeneID" id="5143556"/>
<evidence type="ECO:0000256" key="4">
    <source>
        <dbReference type="ARBA" id="ARBA00022490"/>
    </source>
</evidence>
<dbReference type="STRING" id="351160.RRC200"/>
<dbReference type="GO" id="GO:0042026">
    <property type="term" value="P:protein refolding"/>
    <property type="evidence" value="ECO:0007669"/>
    <property type="project" value="UniProtKB-ARBA"/>
</dbReference>
<dbReference type="InterPro" id="IPR001179">
    <property type="entry name" value="PPIase_FKBP_dom"/>
</dbReference>
<dbReference type="PROSITE" id="PS51257">
    <property type="entry name" value="PROKAR_LIPOPROTEIN"/>
    <property type="match status" value="1"/>
</dbReference>
<dbReference type="Proteomes" id="UP000000663">
    <property type="component" value="Chromosome"/>
</dbReference>
<dbReference type="AlphaFoldDB" id="Q0W0Z7"/>
<evidence type="ECO:0000256" key="8">
    <source>
        <dbReference type="PROSITE-ProRule" id="PRU00277"/>
    </source>
</evidence>
<comment type="catalytic activity">
    <reaction evidence="1 8 9">
        <text>[protein]-peptidylproline (omega=180) = [protein]-peptidylproline (omega=0)</text>
        <dbReference type="Rhea" id="RHEA:16237"/>
        <dbReference type="Rhea" id="RHEA-COMP:10747"/>
        <dbReference type="Rhea" id="RHEA-COMP:10748"/>
        <dbReference type="ChEBI" id="CHEBI:83833"/>
        <dbReference type="ChEBI" id="CHEBI:83834"/>
        <dbReference type="EC" id="5.2.1.8"/>
    </reaction>
</comment>
<accession>Q0W0Z7</accession>
<dbReference type="PANTHER" id="PTHR47861:SF3">
    <property type="entry name" value="FKBP-TYPE PEPTIDYL-PROLYL CIS-TRANS ISOMERASE SLYD"/>
    <property type="match status" value="1"/>
</dbReference>
<proteinExistence type="inferred from homology"/>
<evidence type="ECO:0000256" key="3">
    <source>
        <dbReference type="ARBA" id="ARBA00006577"/>
    </source>
</evidence>
<dbReference type="eggNOG" id="arCOG00981">
    <property type="taxonomic scope" value="Archaea"/>
</dbReference>
<keyword evidence="7 8" id="KW-0413">Isomerase</keyword>
<evidence type="ECO:0000256" key="2">
    <source>
        <dbReference type="ARBA" id="ARBA00004496"/>
    </source>
</evidence>
<name>Q0W0Z7_METAR</name>
<dbReference type="Gene3D" id="3.10.50.40">
    <property type="match status" value="1"/>
</dbReference>
<comment type="subcellular location">
    <subcellularLocation>
        <location evidence="2">Cytoplasm</location>
    </subcellularLocation>
</comment>
<dbReference type="GO" id="GO:0005737">
    <property type="term" value="C:cytoplasm"/>
    <property type="evidence" value="ECO:0007669"/>
    <property type="project" value="UniProtKB-SubCell"/>
</dbReference>
<dbReference type="OrthoDB" id="8615at2157"/>
<keyword evidence="5 8" id="KW-0697">Rotamase</keyword>
<dbReference type="InterPro" id="IPR046357">
    <property type="entry name" value="PPIase_dom_sf"/>
</dbReference>
<evidence type="ECO:0000256" key="5">
    <source>
        <dbReference type="ARBA" id="ARBA00023110"/>
    </source>
</evidence>
<feature type="domain" description="PPIase FKBP-type" evidence="10">
    <location>
        <begin position="34"/>
        <end position="135"/>
    </location>
</feature>
<gene>
    <name evidence="11" type="primary">ppi-3</name>
    <name evidence="11" type="ORF">RRC200</name>
</gene>
<evidence type="ECO:0000256" key="7">
    <source>
        <dbReference type="ARBA" id="ARBA00023235"/>
    </source>
</evidence>
<dbReference type="EC" id="5.2.1.8" evidence="9"/>
<dbReference type="Pfam" id="PF00254">
    <property type="entry name" value="FKBP_C"/>
    <property type="match status" value="1"/>
</dbReference>
<evidence type="ECO:0000256" key="6">
    <source>
        <dbReference type="ARBA" id="ARBA00023186"/>
    </source>
</evidence>
<evidence type="ECO:0000259" key="10">
    <source>
        <dbReference type="PROSITE" id="PS50059"/>
    </source>
</evidence>
<evidence type="ECO:0000256" key="9">
    <source>
        <dbReference type="RuleBase" id="RU003915"/>
    </source>
</evidence>